<evidence type="ECO:0000313" key="2">
    <source>
        <dbReference type="EMBL" id="SVE52311.1"/>
    </source>
</evidence>
<dbReference type="Pfam" id="PF09822">
    <property type="entry name" value="ABC_transp_aux"/>
    <property type="match status" value="1"/>
</dbReference>
<dbReference type="AlphaFoldDB" id="A0A383E6G8"/>
<accession>A0A383E6G8</accession>
<feature type="domain" description="ABC-type uncharacterised transport system" evidence="1">
    <location>
        <begin position="3"/>
        <end position="212"/>
    </location>
</feature>
<organism evidence="2">
    <name type="scientific">marine metagenome</name>
    <dbReference type="NCBI Taxonomy" id="408172"/>
    <lineage>
        <taxon>unclassified sequences</taxon>
        <taxon>metagenomes</taxon>
        <taxon>ecological metagenomes</taxon>
    </lineage>
</organism>
<proteinExistence type="predicted"/>
<dbReference type="InterPro" id="IPR019196">
    <property type="entry name" value="ABC_transp_unknown"/>
</dbReference>
<dbReference type="EMBL" id="UINC01223213">
    <property type="protein sequence ID" value="SVE52311.1"/>
    <property type="molecule type" value="Genomic_DNA"/>
</dbReference>
<sequence length="232" mass="25883">NLNLNQEISNDVTIILMNGVEDSLTYDEHQNLEDFISRGGNLLLAQNRIKTDLTTQQASPIESDIFTFLSSYGLQIDPNLVLDLNCGKVNVQQNLGFLRIPVPMDYPFLPIIKEDNFNDDNVIVSNLEVLRLMFPSELIINDSLYNIIPLFTSSDRSTSMQEFFNLNPDPSSNPAFQKLNENGKILGALVEIENTQNQIILIGDSKFLADDGGGAVGENHIFIMNAIDYLLG</sequence>
<feature type="non-terminal residue" evidence="2">
    <location>
        <position position="232"/>
    </location>
</feature>
<feature type="non-terminal residue" evidence="2">
    <location>
        <position position="1"/>
    </location>
</feature>
<name>A0A383E6G8_9ZZZZ</name>
<reference evidence="2" key="1">
    <citation type="submission" date="2018-05" db="EMBL/GenBank/DDBJ databases">
        <authorList>
            <person name="Lanie J.A."/>
            <person name="Ng W.-L."/>
            <person name="Kazmierczak K.M."/>
            <person name="Andrzejewski T.M."/>
            <person name="Davidsen T.M."/>
            <person name="Wayne K.J."/>
            <person name="Tettelin H."/>
            <person name="Glass J.I."/>
            <person name="Rusch D."/>
            <person name="Podicherti R."/>
            <person name="Tsui H.-C.T."/>
            <person name="Winkler M.E."/>
        </authorList>
    </citation>
    <scope>NUCLEOTIDE SEQUENCE</scope>
</reference>
<protein>
    <recommendedName>
        <fullName evidence="1">ABC-type uncharacterized transport system domain-containing protein</fullName>
    </recommendedName>
</protein>
<evidence type="ECO:0000259" key="1">
    <source>
        <dbReference type="Pfam" id="PF09822"/>
    </source>
</evidence>
<gene>
    <name evidence="2" type="ORF">METZ01_LOCUS505165</name>
</gene>